<dbReference type="InterPro" id="IPR027417">
    <property type="entry name" value="P-loop_NTPase"/>
</dbReference>
<evidence type="ECO:0000256" key="2">
    <source>
        <dbReference type="ARBA" id="ARBA00022448"/>
    </source>
</evidence>
<comment type="similarity">
    <text evidence="1">Belongs to the ABC transporter superfamily.</text>
</comment>
<dbReference type="Gene3D" id="3.40.50.300">
    <property type="entry name" value="P-loop containing nucleotide triphosphate hydrolases"/>
    <property type="match status" value="1"/>
</dbReference>
<feature type="region of interest" description="Disordered" evidence="6">
    <location>
        <begin position="235"/>
        <end position="254"/>
    </location>
</feature>
<accession>A0ABN2P806</accession>
<keyword evidence="2" id="KW-0813">Transport</keyword>
<dbReference type="SUPFAM" id="SSF52540">
    <property type="entry name" value="P-loop containing nucleoside triphosphate hydrolases"/>
    <property type="match status" value="1"/>
</dbReference>
<evidence type="ECO:0000259" key="7">
    <source>
        <dbReference type="PROSITE" id="PS50893"/>
    </source>
</evidence>
<dbReference type="PANTHER" id="PTHR43820">
    <property type="entry name" value="HIGH-AFFINITY BRANCHED-CHAIN AMINO ACID TRANSPORT ATP-BINDING PROTEIN LIVF"/>
    <property type="match status" value="1"/>
</dbReference>
<dbReference type="PROSITE" id="PS50893">
    <property type="entry name" value="ABC_TRANSPORTER_2"/>
    <property type="match status" value="1"/>
</dbReference>
<dbReference type="Pfam" id="PF00005">
    <property type="entry name" value="ABC_tran"/>
    <property type="match status" value="1"/>
</dbReference>
<name>A0ABN2P806_9MICC</name>
<reference evidence="8 9" key="1">
    <citation type="journal article" date="2019" name="Int. J. Syst. Evol. Microbiol.">
        <title>The Global Catalogue of Microorganisms (GCM) 10K type strain sequencing project: providing services to taxonomists for standard genome sequencing and annotation.</title>
        <authorList>
            <consortium name="The Broad Institute Genomics Platform"/>
            <consortium name="The Broad Institute Genome Sequencing Center for Infectious Disease"/>
            <person name="Wu L."/>
            <person name="Ma J."/>
        </authorList>
    </citation>
    <scope>NUCLEOTIDE SEQUENCE [LARGE SCALE GENOMIC DNA]</scope>
    <source>
        <strain evidence="8 9">JCM 13316</strain>
    </source>
</reference>
<keyword evidence="5" id="KW-0029">Amino-acid transport</keyword>
<evidence type="ECO:0000256" key="6">
    <source>
        <dbReference type="SAM" id="MobiDB-lite"/>
    </source>
</evidence>
<evidence type="ECO:0000313" key="8">
    <source>
        <dbReference type="EMBL" id="GAA1914188.1"/>
    </source>
</evidence>
<comment type="caution">
    <text evidence="8">The sequence shown here is derived from an EMBL/GenBank/DDBJ whole genome shotgun (WGS) entry which is preliminary data.</text>
</comment>
<dbReference type="EMBL" id="BAAALV010000002">
    <property type="protein sequence ID" value="GAA1914188.1"/>
    <property type="molecule type" value="Genomic_DNA"/>
</dbReference>
<gene>
    <name evidence="8" type="ORF">GCM10009688_18880</name>
</gene>
<dbReference type="InterPro" id="IPR003593">
    <property type="entry name" value="AAA+_ATPase"/>
</dbReference>
<dbReference type="PROSITE" id="PS00211">
    <property type="entry name" value="ABC_TRANSPORTER_1"/>
    <property type="match status" value="1"/>
</dbReference>
<dbReference type="Proteomes" id="UP001500784">
    <property type="component" value="Unassembled WGS sequence"/>
</dbReference>
<evidence type="ECO:0000313" key="9">
    <source>
        <dbReference type="Proteomes" id="UP001500784"/>
    </source>
</evidence>
<sequence length="254" mass="26584">MNTAAAPILRVHSLSASIGGQQVVEDVSFEVPASGVTALLGRNGVGKTSTIKAIIGLISRTGEVELDGERIDGAETHRIIARGVGYVPEDREVFSRLTVAENLRLAERDGHPRRQLVEDLFPDLVKRSAQMAGTLSGGQQQMVSLARALLNTNKVLLVDEPTKGLAPKIVQEVGEALAEAARTVPILLVEQNLTVVRQLASTVTVLSGGKVAVTGMDAGEFLEDTDLNHRLLGVHTGSAGQAPNPAGTAAPKGA</sequence>
<organism evidence="8 9">
    <name type="scientific">Arthrobacter gandavensis</name>
    <dbReference type="NCBI Taxonomy" id="169960"/>
    <lineage>
        <taxon>Bacteria</taxon>
        <taxon>Bacillati</taxon>
        <taxon>Actinomycetota</taxon>
        <taxon>Actinomycetes</taxon>
        <taxon>Micrococcales</taxon>
        <taxon>Micrococcaceae</taxon>
        <taxon>Arthrobacter</taxon>
    </lineage>
</organism>
<dbReference type="SMART" id="SM00382">
    <property type="entry name" value="AAA"/>
    <property type="match status" value="1"/>
</dbReference>
<protein>
    <submittedName>
        <fullName evidence="8">ABC transporter ATP-binding protein</fullName>
    </submittedName>
</protein>
<dbReference type="InterPro" id="IPR003439">
    <property type="entry name" value="ABC_transporter-like_ATP-bd"/>
</dbReference>
<dbReference type="PANTHER" id="PTHR43820:SF2">
    <property type="entry name" value="ABC TRANSPORTER ATP-BINDING PROTEIN"/>
    <property type="match status" value="1"/>
</dbReference>
<keyword evidence="9" id="KW-1185">Reference proteome</keyword>
<dbReference type="InterPro" id="IPR052156">
    <property type="entry name" value="BCAA_Transport_ATP-bd_LivF"/>
</dbReference>
<evidence type="ECO:0000256" key="1">
    <source>
        <dbReference type="ARBA" id="ARBA00005417"/>
    </source>
</evidence>
<evidence type="ECO:0000256" key="5">
    <source>
        <dbReference type="ARBA" id="ARBA00022970"/>
    </source>
</evidence>
<dbReference type="InterPro" id="IPR017871">
    <property type="entry name" value="ABC_transporter-like_CS"/>
</dbReference>
<proteinExistence type="inferred from homology"/>
<keyword evidence="4 8" id="KW-0067">ATP-binding</keyword>
<evidence type="ECO:0000256" key="4">
    <source>
        <dbReference type="ARBA" id="ARBA00022840"/>
    </source>
</evidence>
<dbReference type="CDD" id="cd03224">
    <property type="entry name" value="ABC_TM1139_LivF_branched"/>
    <property type="match status" value="1"/>
</dbReference>
<keyword evidence="3" id="KW-0547">Nucleotide-binding</keyword>
<feature type="domain" description="ABC transporter" evidence="7">
    <location>
        <begin position="9"/>
        <end position="233"/>
    </location>
</feature>
<evidence type="ECO:0000256" key="3">
    <source>
        <dbReference type="ARBA" id="ARBA00022741"/>
    </source>
</evidence>
<dbReference type="RefSeq" id="WP_152226882.1">
    <property type="nucleotide sequence ID" value="NZ_BAAALV010000002.1"/>
</dbReference>
<dbReference type="GO" id="GO:0005524">
    <property type="term" value="F:ATP binding"/>
    <property type="evidence" value="ECO:0007669"/>
    <property type="project" value="UniProtKB-KW"/>
</dbReference>